<accession>A0A0F9SW03</accession>
<protein>
    <submittedName>
        <fullName evidence="3">Uncharacterized protein</fullName>
    </submittedName>
</protein>
<dbReference type="GO" id="GO:1904263">
    <property type="term" value="P:positive regulation of TORC1 signaling"/>
    <property type="evidence" value="ECO:0007669"/>
    <property type="project" value="TreeGrafter"/>
</dbReference>
<dbReference type="GO" id="GO:1990131">
    <property type="term" value="C:Gtr1-Gtr2 GTPase complex"/>
    <property type="evidence" value="ECO:0007669"/>
    <property type="project" value="TreeGrafter"/>
</dbReference>
<dbReference type="GO" id="GO:0005634">
    <property type="term" value="C:nucleus"/>
    <property type="evidence" value="ECO:0007669"/>
    <property type="project" value="TreeGrafter"/>
</dbReference>
<proteinExistence type="predicted"/>
<keyword evidence="1" id="KW-0547">Nucleotide-binding</keyword>
<dbReference type="GO" id="GO:0005764">
    <property type="term" value="C:lysosome"/>
    <property type="evidence" value="ECO:0007669"/>
    <property type="project" value="TreeGrafter"/>
</dbReference>
<dbReference type="InterPro" id="IPR006762">
    <property type="entry name" value="Gtr1_RagA"/>
</dbReference>
<comment type="caution">
    <text evidence="3">The sequence shown here is derived from an EMBL/GenBank/DDBJ whole genome shotgun (WGS) entry which is preliminary data.</text>
</comment>
<dbReference type="GO" id="GO:0005525">
    <property type="term" value="F:GTP binding"/>
    <property type="evidence" value="ECO:0007669"/>
    <property type="project" value="UniProtKB-KW"/>
</dbReference>
<dbReference type="GO" id="GO:0010507">
    <property type="term" value="P:negative regulation of autophagy"/>
    <property type="evidence" value="ECO:0007669"/>
    <property type="project" value="TreeGrafter"/>
</dbReference>
<dbReference type="GO" id="GO:0003924">
    <property type="term" value="F:GTPase activity"/>
    <property type="evidence" value="ECO:0007669"/>
    <property type="project" value="TreeGrafter"/>
</dbReference>
<dbReference type="Pfam" id="PF04670">
    <property type="entry name" value="Gtr1_RagA"/>
    <property type="match status" value="1"/>
</dbReference>
<name>A0A0F9SW03_9ZZZZ</name>
<dbReference type="GO" id="GO:0009267">
    <property type="term" value="P:cellular response to starvation"/>
    <property type="evidence" value="ECO:0007669"/>
    <property type="project" value="TreeGrafter"/>
</dbReference>
<dbReference type="AlphaFoldDB" id="A0A0F9SW03"/>
<dbReference type="SMART" id="SM00177">
    <property type="entry name" value="ARF"/>
    <property type="match status" value="1"/>
</dbReference>
<dbReference type="Gene3D" id="3.40.50.300">
    <property type="entry name" value="P-loop containing nucleotide triphosphate hydrolases"/>
    <property type="match status" value="1"/>
</dbReference>
<organism evidence="3">
    <name type="scientific">marine sediment metagenome</name>
    <dbReference type="NCBI Taxonomy" id="412755"/>
    <lineage>
        <taxon>unclassified sequences</taxon>
        <taxon>metagenomes</taxon>
        <taxon>ecological metagenomes</taxon>
    </lineage>
</organism>
<gene>
    <name evidence="3" type="ORF">LCGC14_0804190</name>
</gene>
<sequence>MSVFDDRGPVPKIVWPQDLEEKAGLLIAMKTISLLMGDSVYQESQGPGIGINYFGILPFPDLKFNGLTYFFLIPDEEARGQAYASTVTILINEEDRVFFYENMKYLRIIIDKTATQIQKEKEFDSQKKIMDELRNELFEFTQELKDPLSTRRQLKIIFTGLDKAGKSSFLLGIRRRYSEIIKSLPTKGVERTEENIFEEQNSQILVWDVGGQIKYRSQFLEESKMYLYNVDVIFFFIDIQDVERIGEALDFFRRIATKLVELDEFPPIIVCLTKFDPDLQGSKEIFKNLELIADEVEKRSDKFLTKIFQTSIFDHWSLVTAYSYGLSRLSPNRELFKNQLEQFANKTNSDAVLLLNENGIILSSFSRSEISERVFEISAPYFKNLYNTFREFKLLEQDFLVSSGIGDKSKKVVFKKIQAGKYSLYLLLFIEKSLEIKKIEKNLPEFSKNLVELISTYI</sequence>
<dbReference type="PANTHER" id="PTHR11259:SF2">
    <property type="entry name" value="GH16429P"/>
    <property type="match status" value="1"/>
</dbReference>
<dbReference type="PANTHER" id="PTHR11259">
    <property type="entry name" value="RAS-RELATED GTP BINDING RAG/GTR YEAST"/>
    <property type="match status" value="1"/>
</dbReference>
<evidence type="ECO:0000256" key="1">
    <source>
        <dbReference type="ARBA" id="ARBA00022741"/>
    </source>
</evidence>
<dbReference type="SUPFAM" id="SSF52540">
    <property type="entry name" value="P-loop containing nucleoside triphosphate hydrolases"/>
    <property type="match status" value="1"/>
</dbReference>
<dbReference type="EMBL" id="LAZR01002182">
    <property type="protein sequence ID" value="KKN33388.1"/>
    <property type="molecule type" value="Genomic_DNA"/>
</dbReference>
<reference evidence="3" key="1">
    <citation type="journal article" date="2015" name="Nature">
        <title>Complex archaea that bridge the gap between prokaryotes and eukaryotes.</title>
        <authorList>
            <person name="Spang A."/>
            <person name="Saw J.H."/>
            <person name="Jorgensen S.L."/>
            <person name="Zaremba-Niedzwiedzka K."/>
            <person name="Martijn J."/>
            <person name="Lind A.E."/>
            <person name="van Eijk R."/>
            <person name="Schleper C."/>
            <person name="Guy L."/>
            <person name="Ettema T.J."/>
        </authorList>
    </citation>
    <scope>NUCLEOTIDE SEQUENCE</scope>
</reference>
<dbReference type="InterPro" id="IPR027417">
    <property type="entry name" value="P-loop_NTPase"/>
</dbReference>
<keyword evidence="2" id="KW-0342">GTP-binding</keyword>
<evidence type="ECO:0000256" key="2">
    <source>
        <dbReference type="ARBA" id="ARBA00023134"/>
    </source>
</evidence>
<evidence type="ECO:0000313" key="3">
    <source>
        <dbReference type="EMBL" id="KKN33388.1"/>
    </source>
</evidence>